<proteinExistence type="predicted"/>
<sequence length="228" mass="25897">MVHWALQQRTLLVKLTFLANESFVYVTTLYVHTIEEVVIYHSRSDAMNLLWTDEASQRGGDHGLGHREDYKNTICQIPPVFAIFGDLWDNSGPKLPLQNSSKALGYLYYMTGDLAAAAHILESSRLICDEQTDAHFILHTNALLARVKMLQEKTDEAILLPQRALRCMEFSPFTAEKEWMTTAQNLGIMLARVSLSNCASIHFSFQFMTDAHSKARSNRARPMMTVQN</sequence>
<reference evidence="2" key="1">
    <citation type="submission" date="2016-03" db="EMBL/GenBank/DDBJ databases">
        <authorList>
            <person name="Guldener U."/>
        </authorList>
    </citation>
    <scope>NUCLEOTIDE SEQUENCE [LARGE SCALE GENOMIC DNA]</scope>
</reference>
<dbReference type="Proteomes" id="UP000177625">
    <property type="component" value="Unassembled WGS sequence"/>
</dbReference>
<gene>
    <name evidence="1" type="ORF">RSE6_08797</name>
</gene>
<protein>
    <submittedName>
        <fullName evidence="1">Uncharacterized protein</fullName>
    </submittedName>
</protein>
<evidence type="ECO:0000313" key="1">
    <source>
        <dbReference type="EMBL" id="CZT48136.1"/>
    </source>
</evidence>
<keyword evidence="2" id="KW-1185">Reference proteome</keyword>
<dbReference type="AlphaFoldDB" id="A0A1E1MGA7"/>
<accession>A0A1E1MGA7</accession>
<dbReference type="EMBL" id="FJVC01000322">
    <property type="protein sequence ID" value="CZT48136.1"/>
    <property type="molecule type" value="Genomic_DNA"/>
</dbReference>
<evidence type="ECO:0000313" key="2">
    <source>
        <dbReference type="Proteomes" id="UP000177625"/>
    </source>
</evidence>
<name>A0A1E1MGA7_RHYSE</name>
<organism evidence="1 2">
    <name type="scientific">Rhynchosporium secalis</name>
    <name type="common">Barley scald fungus</name>
    <dbReference type="NCBI Taxonomy" id="38038"/>
    <lineage>
        <taxon>Eukaryota</taxon>
        <taxon>Fungi</taxon>
        <taxon>Dikarya</taxon>
        <taxon>Ascomycota</taxon>
        <taxon>Pezizomycotina</taxon>
        <taxon>Leotiomycetes</taxon>
        <taxon>Helotiales</taxon>
        <taxon>Ploettnerulaceae</taxon>
        <taxon>Rhynchosporium</taxon>
    </lineage>
</organism>